<sequence>MEVSELYKYRQDVLDNSKDEDGFIEEQSVLSQVLPYLLDAKVVDTEECYETYGLSDEDNWKINAYIVNDSTERLQLFVVDGDSIDESLEEEQLNVSIKADYEKQLKQGLRFFQKAVKGDFTNKLQDSSPVKALAHKISSETGIVQFDVIEIFLISLSATVSNQGNETKPRKVHFKDGNYKIKFEIDGDTRTKDFLIVNRVIDLNFIANVIISRGHREPLTVNFKRDFERRIEVIQAANEKNFESYLCVLDAAVIAELYKRHSSRLLEKNVRSFLQFKGVNKGIKNTIRTQPEQFIAFNNGLTITASSANVATYKKVLCLESLTDFQIVNGGQTTASIYFSQKEGLDISKVKVMAKITIAKDIDEKEMDSLISNISRYSNTQSRVSNVDLNSRSPQLRKIKSLSESIVTPSGCKWFFERAKGEFNTMVRKAGSNGARKKKEFPNSKRFSKEQLAKYYLAWGEQPHVIKKGGEKVFRHLMEAIEPKDEGADIIDIDRVFYENLIAKIILFRGMEKIYGQGKNAIGQLRSAVIPYSLSILYITTDAKFEQNFKLDLGRVWRSEYLENDLSEFLTMLMMLVNELIKKYSASDDYGEYSKKEELWLAIKHCREIKEFLKNEFTIRIIKKYTI</sequence>
<dbReference type="Pfam" id="PF22879">
    <property type="entry name" value="AIPR_N"/>
    <property type="match status" value="1"/>
</dbReference>
<reference evidence="3 4" key="2">
    <citation type="journal article" date="2022" name="Mar. Drugs">
        <title>Bioassay-Guided Fractionation Leads to the Detection of Cholic Acid Generated by the Rare Thalassomonas sp.</title>
        <authorList>
            <person name="Pheiffer F."/>
            <person name="Schneider Y.K."/>
            <person name="Hansen E.H."/>
            <person name="Andersen J.H."/>
            <person name="Isaksson J."/>
            <person name="Busche T."/>
            <person name="R C."/>
            <person name="Kalinowski J."/>
            <person name="Zyl L.V."/>
            <person name="Trindade M."/>
        </authorList>
    </citation>
    <scope>NUCLEOTIDE SEQUENCE [LARGE SCALE GENOMIC DNA]</scope>
    <source>
        <strain evidence="3 4">XOM25</strain>
    </source>
</reference>
<proteinExistence type="predicted"/>
<dbReference type="EMBL" id="CP059733">
    <property type="protein sequence ID" value="WDE03707.1"/>
    <property type="molecule type" value="Genomic_DNA"/>
</dbReference>
<evidence type="ECO:0000313" key="3">
    <source>
        <dbReference type="EMBL" id="WDE03707.1"/>
    </source>
</evidence>
<feature type="domain" description="Abortive infection phage resistance protein N-terminal" evidence="2">
    <location>
        <begin position="32"/>
        <end position="156"/>
    </location>
</feature>
<dbReference type="AlphaFoldDB" id="A0AAE9Z1W0"/>
<accession>A0AAE9Z1W0</accession>
<dbReference type="Proteomes" id="UP000032352">
    <property type="component" value="Chromosome"/>
</dbReference>
<dbReference type="KEGG" id="tvd:SG34_020310"/>
<gene>
    <name evidence="3" type="ORF">SG34_020310</name>
</gene>
<name>A0AAE9Z1W0_9GAMM</name>
<keyword evidence="4" id="KW-1185">Reference proteome</keyword>
<protein>
    <submittedName>
        <fullName evidence="3">AIPR family protein</fullName>
    </submittedName>
</protein>
<feature type="domain" description="Abortive phage infection protein C-terminal" evidence="1">
    <location>
        <begin position="266"/>
        <end position="583"/>
    </location>
</feature>
<evidence type="ECO:0000259" key="2">
    <source>
        <dbReference type="Pfam" id="PF22879"/>
    </source>
</evidence>
<evidence type="ECO:0000313" key="4">
    <source>
        <dbReference type="Proteomes" id="UP000032352"/>
    </source>
</evidence>
<dbReference type="InterPro" id="IPR055101">
    <property type="entry name" value="AIPR_N"/>
</dbReference>
<reference evidence="3 4" key="1">
    <citation type="journal article" date="2015" name="Genome Announc.">
        <title>Draft Genome Sequences of Marine Isolates of Thalassomonas viridans and Thalassomonas actiniarum.</title>
        <authorList>
            <person name="Olonade I."/>
            <person name="van Zyl L.J."/>
            <person name="Trindade M."/>
        </authorList>
    </citation>
    <scope>NUCLEOTIDE SEQUENCE [LARGE SCALE GENOMIC DNA]</scope>
    <source>
        <strain evidence="3 4">XOM25</strain>
    </source>
</reference>
<evidence type="ECO:0000259" key="1">
    <source>
        <dbReference type="Pfam" id="PF10592"/>
    </source>
</evidence>
<dbReference type="RefSeq" id="WP_274038341.1">
    <property type="nucleotide sequence ID" value="NZ_CP059733.1"/>
</dbReference>
<organism evidence="3 4">
    <name type="scientific">Thalassomonas viridans</name>
    <dbReference type="NCBI Taxonomy" id="137584"/>
    <lineage>
        <taxon>Bacteria</taxon>
        <taxon>Pseudomonadati</taxon>
        <taxon>Pseudomonadota</taxon>
        <taxon>Gammaproteobacteria</taxon>
        <taxon>Alteromonadales</taxon>
        <taxon>Colwelliaceae</taxon>
        <taxon>Thalassomonas</taxon>
    </lineage>
</organism>
<dbReference type="Pfam" id="PF10592">
    <property type="entry name" value="AIPR"/>
    <property type="match status" value="1"/>
</dbReference>
<dbReference type="InterPro" id="IPR018891">
    <property type="entry name" value="AIPR_C"/>
</dbReference>